<keyword evidence="6" id="KW-1185">Reference proteome</keyword>
<evidence type="ECO:0000259" key="4">
    <source>
        <dbReference type="Pfam" id="PF00496"/>
    </source>
</evidence>
<gene>
    <name evidence="5" type="primary">hbpA_4</name>
    <name evidence="5" type="ORF">IMCC3135_20795</name>
</gene>
<dbReference type="RefSeq" id="WP_088919294.1">
    <property type="nucleotide sequence ID" value="NZ_CP018632.1"/>
</dbReference>
<organism evidence="5 6">
    <name type="scientific">Granulosicoccus antarcticus IMCC3135</name>
    <dbReference type="NCBI Taxonomy" id="1192854"/>
    <lineage>
        <taxon>Bacteria</taxon>
        <taxon>Pseudomonadati</taxon>
        <taxon>Pseudomonadota</taxon>
        <taxon>Gammaproteobacteria</taxon>
        <taxon>Chromatiales</taxon>
        <taxon>Granulosicoccaceae</taxon>
        <taxon>Granulosicoccus</taxon>
    </lineage>
</organism>
<dbReference type="KEGG" id="gai:IMCC3135_20795"/>
<sequence>MSMSLEQLGKLVVAGKLDRRTFMKRAAAMGAGVALSNGLLSQAALAQEPVSGGLLKLGSAGGESTNSLDPATASSSVPFINGHQWGDVLLDIADNGGIENRLAEEYGSSADAKTWTFKIRKGVEFHNGKTLTPADVLATLERHSGEDTKSGALGVMRGIETMKVDGDTVVIGLKDANADLPFLMTDYHLMIQPNGGKDDPAAGIGTGPYKMVVNEPGVRHGYEKNQNDWKSDRGFADQVEILVINDDTARVAALQSGQVHMIERVPPKIVELVKRIPNVDIKSAPGRGHYVFIMHTNTAPFDNNDLRLALKYAIDRQEMVDKILFGYGSIGNDMPVNQAYPYFSDDIEQRSYDPDKAAFHFKKSGHEGPVVLRTADGSFPGAVDASQLFQQSCAKAGITLDVKREPNDGYWSEVWNKQPFCTSYWGGRPTQDQMYSTAYLSSADWNDTRFFNDDFDKMLLTARGELDDAKRKQIYRDMGTIVHNEGGLICPMFNDWVEGVSTNVGGWAVNSNQTMMNGQALSRCWLKS</sequence>
<feature type="domain" description="Solute-binding protein family 5" evidence="4">
    <location>
        <begin position="98"/>
        <end position="446"/>
    </location>
</feature>
<dbReference type="NCBIfam" id="TIGR01409">
    <property type="entry name" value="TAT_signal_seq"/>
    <property type="match status" value="1"/>
</dbReference>
<dbReference type="Proteomes" id="UP000250079">
    <property type="component" value="Chromosome"/>
</dbReference>
<dbReference type="EMBL" id="CP018632">
    <property type="protein sequence ID" value="ASJ74236.1"/>
    <property type="molecule type" value="Genomic_DNA"/>
</dbReference>
<dbReference type="InterPro" id="IPR019546">
    <property type="entry name" value="TAT_signal_bac_arc"/>
</dbReference>
<name>A0A2Z2NRT7_9GAMM</name>
<keyword evidence="2" id="KW-0813">Transport</keyword>
<evidence type="ECO:0000256" key="2">
    <source>
        <dbReference type="ARBA" id="ARBA00022448"/>
    </source>
</evidence>
<dbReference type="InterPro" id="IPR006311">
    <property type="entry name" value="TAT_signal"/>
</dbReference>
<reference evidence="5 6" key="1">
    <citation type="submission" date="2016-12" db="EMBL/GenBank/DDBJ databases">
        <authorList>
            <person name="Song W.-J."/>
            <person name="Kurnit D.M."/>
        </authorList>
    </citation>
    <scope>NUCLEOTIDE SEQUENCE [LARGE SCALE GENOMIC DNA]</scope>
    <source>
        <strain evidence="5 6">IMCC3135</strain>
    </source>
</reference>
<dbReference type="PIRSF" id="PIRSF002741">
    <property type="entry name" value="MppA"/>
    <property type="match status" value="1"/>
</dbReference>
<dbReference type="PANTHER" id="PTHR30290">
    <property type="entry name" value="PERIPLASMIC BINDING COMPONENT OF ABC TRANSPORTER"/>
    <property type="match status" value="1"/>
</dbReference>
<dbReference type="InterPro" id="IPR030678">
    <property type="entry name" value="Peptide/Ni-bd"/>
</dbReference>
<evidence type="ECO:0000313" key="6">
    <source>
        <dbReference type="Proteomes" id="UP000250079"/>
    </source>
</evidence>
<accession>A0A2Z2NRT7</accession>
<dbReference type="GO" id="GO:0015833">
    <property type="term" value="P:peptide transport"/>
    <property type="evidence" value="ECO:0007669"/>
    <property type="project" value="TreeGrafter"/>
</dbReference>
<dbReference type="Pfam" id="PF00496">
    <property type="entry name" value="SBP_bac_5"/>
    <property type="match status" value="1"/>
</dbReference>
<dbReference type="AlphaFoldDB" id="A0A2Z2NRT7"/>
<dbReference type="GO" id="GO:0043190">
    <property type="term" value="C:ATP-binding cassette (ABC) transporter complex"/>
    <property type="evidence" value="ECO:0007669"/>
    <property type="project" value="InterPro"/>
</dbReference>
<dbReference type="Gene3D" id="3.10.105.10">
    <property type="entry name" value="Dipeptide-binding Protein, Domain 3"/>
    <property type="match status" value="1"/>
</dbReference>
<keyword evidence="3" id="KW-0732">Signal</keyword>
<dbReference type="Gene3D" id="3.40.190.10">
    <property type="entry name" value="Periplasmic binding protein-like II"/>
    <property type="match status" value="1"/>
</dbReference>
<evidence type="ECO:0000256" key="3">
    <source>
        <dbReference type="ARBA" id="ARBA00022729"/>
    </source>
</evidence>
<dbReference type="OrthoDB" id="9801912at2"/>
<dbReference type="CDD" id="cd08503">
    <property type="entry name" value="PBP2_NikA_DppA_OppA_like_17"/>
    <property type="match status" value="1"/>
</dbReference>
<proteinExistence type="inferred from homology"/>
<dbReference type="GO" id="GO:1904680">
    <property type="term" value="F:peptide transmembrane transporter activity"/>
    <property type="evidence" value="ECO:0007669"/>
    <property type="project" value="TreeGrafter"/>
</dbReference>
<evidence type="ECO:0000256" key="1">
    <source>
        <dbReference type="ARBA" id="ARBA00005695"/>
    </source>
</evidence>
<dbReference type="SUPFAM" id="SSF53850">
    <property type="entry name" value="Periplasmic binding protein-like II"/>
    <property type="match status" value="1"/>
</dbReference>
<dbReference type="InterPro" id="IPR039424">
    <property type="entry name" value="SBP_5"/>
</dbReference>
<dbReference type="PROSITE" id="PS51318">
    <property type="entry name" value="TAT"/>
    <property type="match status" value="1"/>
</dbReference>
<dbReference type="GO" id="GO:0030288">
    <property type="term" value="C:outer membrane-bounded periplasmic space"/>
    <property type="evidence" value="ECO:0007669"/>
    <property type="project" value="UniProtKB-ARBA"/>
</dbReference>
<dbReference type="InterPro" id="IPR000914">
    <property type="entry name" value="SBP_5_dom"/>
</dbReference>
<dbReference type="PANTHER" id="PTHR30290:SF9">
    <property type="entry name" value="OLIGOPEPTIDE-BINDING PROTEIN APPA"/>
    <property type="match status" value="1"/>
</dbReference>
<comment type="similarity">
    <text evidence="1">Belongs to the bacterial solute-binding protein 5 family.</text>
</comment>
<protein>
    <submittedName>
        <fullName evidence="5">Heme-binding protein A</fullName>
    </submittedName>
</protein>
<evidence type="ECO:0000313" key="5">
    <source>
        <dbReference type="EMBL" id="ASJ74236.1"/>
    </source>
</evidence>